<dbReference type="EMBL" id="AUZX01012543">
    <property type="protein sequence ID" value="EQD38948.1"/>
    <property type="molecule type" value="Genomic_DNA"/>
</dbReference>
<gene>
    <name evidence="1" type="ORF">B1A_17067</name>
</gene>
<name>T0Z0W4_9ZZZZ</name>
<dbReference type="InterPro" id="IPR036188">
    <property type="entry name" value="FAD/NAD-bd_sf"/>
</dbReference>
<comment type="caution">
    <text evidence="1">The sequence shown here is derived from an EMBL/GenBank/DDBJ whole genome shotgun (WGS) entry which is preliminary data.</text>
</comment>
<reference evidence="1" key="1">
    <citation type="submission" date="2013-08" db="EMBL/GenBank/DDBJ databases">
        <authorList>
            <person name="Mendez C."/>
            <person name="Richter M."/>
            <person name="Ferrer M."/>
            <person name="Sanchez J."/>
        </authorList>
    </citation>
    <scope>NUCLEOTIDE SEQUENCE</scope>
</reference>
<dbReference type="AlphaFoldDB" id="T0Z0W4"/>
<proteinExistence type="predicted"/>
<dbReference type="Pfam" id="PF12831">
    <property type="entry name" value="FAD_oxidored"/>
    <property type="match status" value="1"/>
</dbReference>
<dbReference type="Gene3D" id="3.50.50.60">
    <property type="entry name" value="FAD/NAD(P)-binding domain"/>
    <property type="match status" value="1"/>
</dbReference>
<sequence>GLKRYGMLLERPNTHGAGTGITYHPEYLKVVWEELLQQAGAKVLLGAWVQDVVANKGRVEGLIVATKMGLRRFDAKVIVDASGDADVCHFAGFDYELAGRIEPAQTLTTTFKMVNVDMDRRRAIPKNEFHKLMAEASESGKYALPRKEGSDHITPVDHMTATIL</sequence>
<feature type="non-terminal residue" evidence="1">
    <location>
        <position position="164"/>
    </location>
</feature>
<dbReference type="SUPFAM" id="SSF51905">
    <property type="entry name" value="FAD/NAD(P)-binding domain"/>
    <property type="match status" value="1"/>
</dbReference>
<feature type="non-terminal residue" evidence="1">
    <location>
        <position position="1"/>
    </location>
</feature>
<accession>T0Z0W4</accession>
<organism evidence="1">
    <name type="scientific">mine drainage metagenome</name>
    <dbReference type="NCBI Taxonomy" id="410659"/>
    <lineage>
        <taxon>unclassified sequences</taxon>
        <taxon>metagenomes</taxon>
        <taxon>ecological metagenomes</taxon>
    </lineage>
</organism>
<protein>
    <submittedName>
        <fullName evidence="1">Invasion protein IbeA</fullName>
    </submittedName>
</protein>
<evidence type="ECO:0000313" key="1">
    <source>
        <dbReference type="EMBL" id="EQD38948.1"/>
    </source>
</evidence>
<reference evidence="1" key="2">
    <citation type="journal article" date="2014" name="ISME J.">
        <title>Microbial stratification in low pH oxic and suboxic macroscopic growths along an acid mine drainage.</title>
        <authorList>
            <person name="Mendez-Garcia C."/>
            <person name="Mesa V."/>
            <person name="Sprenger R.R."/>
            <person name="Richter M."/>
            <person name="Diez M.S."/>
            <person name="Solano J."/>
            <person name="Bargiela R."/>
            <person name="Golyshina O.V."/>
            <person name="Manteca A."/>
            <person name="Ramos J.L."/>
            <person name="Gallego J.R."/>
            <person name="Llorente I."/>
            <person name="Martins Dos Santos V.A."/>
            <person name="Jensen O.N."/>
            <person name="Pelaez A.I."/>
            <person name="Sanchez J."/>
            <person name="Ferrer M."/>
        </authorList>
    </citation>
    <scope>NUCLEOTIDE SEQUENCE</scope>
</reference>